<dbReference type="OrthoDB" id="4475584at2759"/>
<dbReference type="GO" id="GO:0045944">
    <property type="term" value="P:positive regulation of transcription by RNA polymerase II"/>
    <property type="evidence" value="ECO:0007669"/>
    <property type="project" value="TreeGrafter"/>
</dbReference>
<keyword evidence="1" id="KW-0539">Nucleus</keyword>
<dbReference type="GO" id="GO:0008270">
    <property type="term" value="F:zinc ion binding"/>
    <property type="evidence" value="ECO:0007669"/>
    <property type="project" value="InterPro"/>
</dbReference>
<dbReference type="PANTHER" id="PTHR37534">
    <property type="entry name" value="TRANSCRIPTIONAL ACTIVATOR PROTEIN UGA3"/>
    <property type="match status" value="1"/>
</dbReference>
<reference evidence="3" key="1">
    <citation type="submission" date="2020-03" db="EMBL/GenBank/DDBJ databases">
        <title>Draft Genome Sequence of Cylindrodendrum hubeiense.</title>
        <authorList>
            <person name="Buettner E."/>
            <person name="Kellner H."/>
        </authorList>
    </citation>
    <scope>NUCLEOTIDE SEQUENCE</scope>
    <source>
        <strain evidence="3">IHI 201604</strain>
    </source>
</reference>
<comment type="caution">
    <text evidence="3">The sequence shown here is derived from an EMBL/GenBank/DDBJ whole genome shotgun (WGS) entry which is preliminary data.</text>
</comment>
<dbReference type="PANTHER" id="PTHR37534:SF4">
    <property type="entry name" value="ZN(II)2CYS6 TRANSCRIPTION FACTOR (EUROFUNG)"/>
    <property type="match status" value="1"/>
</dbReference>
<dbReference type="EMBL" id="JAANBB010000002">
    <property type="protein sequence ID" value="KAF7558014.1"/>
    <property type="molecule type" value="Genomic_DNA"/>
</dbReference>
<evidence type="ECO:0000256" key="1">
    <source>
        <dbReference type="ARBA" id="ARBA00023242"/>
    </source>
</evidence>
<name>A0A9P5LDK0_9HYPO</name>
<dbReference type="InterPro" id="IPR001138">
    <property type="entry name" value="Zn2Cys6_DnaBD"/>
</dbReference>
<gene>
    <name evidence="3" type="ORF">G7Z17_g314</name>
</gene>
<proteinExistence type="predicted"/>
<dbReference type="GO" id="GO:0000976">
    <property type="term" value="F:transcription cis-regulatory region binding"/>
    <property type="evidence" value="ECO:0007669"/>
    <property type="project" value="TreeGrafter"/>
</dbReference>
<organism evidence="3 4">
    <name type="scientific">Cylindrodendrum hubeiense</name>
    <dbReference type="NCBI Taxonomy" id="595255"/>
    <lineage>
        <taxon>Eukaryota</taxon>
        <taxon>Fungi</taxon>
        <taxon>Dikarya</taxon>
        <taxon>Ascomycota</taxon>
        <taxon>Pezizomycotina</taxon>
        <taxon>Sordariomycetes</taxon>
        <taxon>Hypocreomycetidae</taxon>
        <taxon>Hypocreales</taxon>
        <taxon>Nectriaceae</taxon>
        <taxon>Cylindrodendrum</taxon>
    </lineage>
</organism>
<dbReference type="AlphaFoldDB" id="A0A9P5LDK0"/>
<feature type="region of interest" description="Disordered" evidence="2">
    <location>
        <begin position="9"/>
        <end position="36"/>
    </location>
</feature>
<sequence>MLMAREDFRDAATLGGQDAQKQHVTRRTRTRDEAKPQCGRCVDAGVNCQYLTRLSFLDRNSQTLAQDTASGPVGTASQRPKYSAVQLDVYDLSRTFGLLIPQLAMLSPPVLDAVLRVSAVSSGAGLSEMSSNIGSVLLQHASVSPSQVPSFTALQLLVSFVILRIQMFVETVPDTWETTFVGGGPQPSFTMYKFTDKSHRRMWYGTVVLMSRLEIAYCLMHQIAPVWGPDVIREIMVESSKEDDLEGVLNASLRCLFLLGDVMSLCFEVPKDSITPRATAAAGHHVSRLDRWKSLLSELQLWYADRPPDLQSLAELDDHQSIFPVVLFTSGAGMTANALYHTAMYLLLSDKLRPIPPVDGHNQYQTEAASTSPIWHSRRVCGIALTGKEQYAQCWDPCMIAAFFLAARRMTHQAQQKELIECLESVKTAGWRVDKLTHRLCMEWGI</sequence>
<dbReference type="GO" id="GO:0000981">
    <property type="term" value="F:DNA-binding transcription factor activity, RNA polymerase II-specific"/>
    <property type="evidence" value="ECO:0007669"/>
    <property type="project" value="InterPro"/>
</dbReference>
<evidence type="ECO:0000313" key="4">
    <source>
        <dbReference type="Proteomes" id="UP000722485"/>
    </source>
</evidence>
<keyword evidence="4" id="KW-1185">Reference proteome</keyword>
<evidence type="ECO:0000256" key="2">
    <source>
        <dbReference type="SAM" id="MobiDB-lite"/>
    </source>
</evidence>
<protein>
    <recommendedName>
        <fullName evidence="5">Zn(2)-C6 fungal-type domain-containing protein</fullName>
    </recommendedName>
</protein>
<dbReference type="GO" id="GO:0005634">
    <property type="term" value="C:nucleus"/>
    <property type="evidence" value="ECO:0007669"/>
    <property type="project" value="TreeGrafter"/>
</dbReference>
<dbReference type="Proteomes" id="UP000722485">
    <property type="component" value="Unassembled WGS sequence"/>
</dbReference>
<dbReference type="CDD" id="cd00067">
    <property type="entry name" value="GAL4"/>
    <property type="match status" value="1"/>
</dbReference>
<evidence type="ECO:0000313" key="3">
    <source>
        <dbReference type="EMBL" id="KAF7558014.1"/>
    </source>
</evidence>
<evidence type="ECO:0008006" key="5">
    <source>
        <dbReference type="Google" id="ProtNLM"/>
    </source>
</evidence>
<accession>A0A9P5LDK0</accession>